<gene>
    <name evidence="3" type="ORF">SOCE836_099020</name>
</gene>
<accession>A0A4V0NHS3</accession>
<dbReference type="Gene3D" id="3.40.1350.10">
    <property type="match status" value="1"/>
</dbReference>
<dbReference type="RefSeq" id="WP_129580261.1">
    <property type="nucleotide sequence ID" value="NZ_CP012672.1"/>
</dbReference>
<evidence type="ECO:0000313" key="3">
    <source>
        <dbReference type="EMBL" id="AUX37672.1"/>
    </source>
</evidence>
<dbReference type="EMBL" id="CP012672">
    <property type="protein sequence ID" value="AUX37672.1"/>
    <property type="molecule type" value="Genomic_DNA"/>
</dbReference>
<protein>
    <recommendedName>
        <fullName evidence="2">Restriction endonuclease type IV Mrr domain-containing protein</fullName>
    </recommendedName>
</protein>
<reference evidence="3 4" key="1">
    <citation type="submission" date="2015-09" db="EMBL/GenBank/DDBJ databases">
        <title>Sorangium comparison.</title>
        <authorList>
            <person name="Zaburannyi N."/>
            <person name="Bunk B."/>
            <person name="Overmann J."/>
            <person name="Mueller R."/>
        </authorList>
    </citation>
    <scope>NUCLEOTIDE SEQUENCE [LARGE SCALE GENOMIC DNA]</scope>
    <source>
        <strain evidence="3 4">So ce836</strain>
    </source>
</reference>
<feature type="compositionally biased region" description="Polar residues" evidence="1">
    <location>
        <begin position="431"/>
        <end position="446"/>
    </location>
</feature>
<dbReference type="GO" id="GO:0003677">
    <property type="term" value="F:DNA binding"/>
    <property type="evidence" value="ECO:0007669"/>
    <property type="project" value="InterPro"/>
</dbReference>
<dbReference type="InterPro" id="IPR007560">
    <property type="entry name" value="Restrct_endonuc_IV_Mrr"/>
</dbReference>
<proteinExistence type="predicted"/>
<dbReference type="Pfam" id="PF04471">
    <property type="entry name" value="Mrr_cat"/>
    <property type="match status" value="1"/>
</dbReference>
<dbReference type="Proteomes" id="UP000295497">
    <property type="component" value="Chromosome"/>
</dbReference>
<dbReference type="InterPro" id="IPR011856">
    <property type="entry name" value="tRNA_endonuc-like_dom_sf"/>
</dbReference>
<evidence type="ECO:0000313" key="4">
    <source>
        <dbReference type="Proteomes" id="UP000295497"/>
    </source>
</evidence>
<dbReference type="SUPFAM" id="SSF52980">
    <property type="entry name" value="Restriction endonuclease-like"/>
    <property type="match status" value="1"/>
</dbReference>
<evidence type="ECO:0000256" key="1">
    <source>
        <dbReference type="SAM" id="MobiDB-lite"/>
    </source>
</evidence>
<dbReference type="InterPro" id="IPR011335">
    <property type="entry name" value="Restrct_endonuc-II-like"/>
</dbReference>
<dbReference type="GO" id="GO:0004519">
    <property type="term" value="F:endonuclease activity"/>
    <property type="evidence" value="ECO:0007669"/>
    <property type="project" value="InterPro"/>
</dbReference>
<evidence type="ECO:0000259" key="2">
    <source>
        <dbReference type="Pfam" id="PF04471"/>
    </source>
</evidence>
<name>A0A4V0NHS3_SORCE</name>
<sequence>MARRYLVIRTDRTRRDFILRELEQGRLRQGWGWKRDHDLRLLAPQVRSRKLSDEEARVWRNRRLLDTEPDGLKKGDVIVIPNLPEQGRWVLARVTGGYDFSPVRVQEGAGPDYGHIVAVSPIREPSGKIGVVEADNERVDARLRATMRNPSRMWAIDALGSAVEALIDAIEAGKDTHTPEPEVQKAEGFFEAMRQAAWQHIKQKYEGAEFEHLVRRLLECIYKDGRVEHWGGAGEKGADLIVFTRDPLGIEYKIAVQVKLHQGTEDDTTALSQIKQAREYHKVDAGVVVTTAEQMSEAFQARREALEEELGIDIRLVDRDEFVELVMAHLGKAKANVRDDVVDLLQRSTVTSELLESTPITDRVYEELQQIPMSKVQRAGLRVLHQNRGGGVHLIRVELPREAAEGTADQAARDIAAYLERLAPQARGRQTEASYNAGSGTSTTHLDLTLELAR</sequence>
<feature type="region of interest" description="Disordered" evidence="1">
    <location>
        <begin position="427"/>
        <end position="454"/>
    </location>
</feature>
<feature type="domain" description="Restriction endonuclease type IV Mrr" evidence="2">
    <location>
        <begin position="204"/>
        <end position="326"/>
    </location>
</feature>
<dbReference type="AlphaFoldDB" id="A0A4V0NHS3"/>
<organism evidence="3 4">
    <name type="scientific">Sorangium cellulosum</name>
    <name type="common">Polyangium cellulosum</name>
    <dbReference type="NCBI Taxonomy" id="56"/>
    <lineage>
        <taxon>Bacteria</taxon>
        <taxon>Pseudomonadati</taxon>
        <taxon>Myxococcota</taxon>
        <taxon>Polyangia</taxon>
        <taxon>Polyangiales</taxon>
        <taxon>Polyangiaceae</taxon>
        <taxon>Sorangium</taxon>
    </lineage>
</organism>
<dbReference type="GO" id="GO:0009307">
    <property type="term" value="P:DNA restriction-modification system"/>
    <property type="evidence" value="ECO:0007669"/>
    <property type="project" value="InterPro"/>
</dbReference>